<organism evidence="3 4">
    <name type="scientific">Colletotrichum siamense</name>
    <name type="common">Anthracnose fungus</name>
    <dbReference type="NCBI Taxonomy" id="690259"/>
    <lineage>
        <taxon>Eukaryota</taxon>
        <taxon>Fungi</taxon>
        <taxon>Dikarya</taxon>
        <taxon>Ascomycota</taxon>
        <taxon>Pezizomycotina</taxon>
        <taxon>Sordariomycetes</taxon>
        <taxon>Hypocreomycetidae</taxon>
        <taxon>Glomerellales</taxon>
        <taxon>Glomerellaceae</taxon>
        <taxon>Colletotrichum</taxon>
        <taxon>Colletotrichum gloeosporioides species complex</taxon>
    </lineage>
</organism>
<dbReference type="PANTHER" id="PTHR24148:SF64">
    <property type="entry name" value="HETEROKARYON INCOMPATIBILITY DOMAIN-CONTAINING PROTEIN"/>
    <property type="match status" value="1"/>
</dbReference>
<dbReference type="EMBL" id="QPMT01000004">
    <property type="protein sequence ID" value="KAF4864597.1"/>
    <property type="molecule type" value="Genomic_DNA"/>
</dbReference>
<dbReference type="PANTHER" id="PTHR24148">
    <property type="entry name" value="ANKYRIN REPEAT DOMAIN-CONTAINING PROTEIN 39 HOMOLOG-RELATED"/>
    <property type="match status" value="1"/>
</dbReference>
<evidence type="ECO:0000313" key="3">
    <source>
        <dbReference type="EMBL" id="KAF4864597.1"/>
    </source>
</evidence>
<evidence type="ECO:0000256" key="1">
    <source>
        <dbReference type="SAM" id="MobiDB-lite"/>
    </source>
</evidence>
<dbReference type="InterPro" id="IPR052895">
    <property type="entry name" value="HetReg/Transcr_Mod"/>
</dbReference>
<sequence>MGKKKHGSAHPKATDISKQKSGPQTGVGTGLTSGPRLSEDAEYVLRGAYTLGKPTRLLNLLTGEVTAPKNRQRYAILSYVWTQWDDPGQVVDKCRGILEGTGITAIWIDQLCVKQDSIEDKQAEIPRMAEYYEGAAVCIALLKEADISETCFGRGKRDIPHDMDMWQATLQAVDQSVWKSRVWTYQEAALSKNLLLVGKDGVISQQEYSLLLMLMVRRPEAIAGRVAVSRNKNGRILSVGDGEARARVGNHPFSSAARAMEKYGEGKASLVEFWKDMGARKCAVEEDLVYGVLGMLQPGEAVAVEYGIGFEEAATRVFKTTSVLASIMAMPPSQKPGACWLPKAQRGDDGQWTLGDTASTTRPLSEHVRVDNSGLLSIRAVECRIRREADRRWKMKLETSVTIFGVEIASAGIENKTMWNQALLINGHLHGAGDTLVITGEVQEKDVFHRTGFITFRETLPDRLKPTEGTLTNWRVGLRA</sequence>
<protein>
    <recommendedName>
        <fullName evidence="2">Heterokaryon incompatibility domain-containing protein</fullName>
    </recommendedName>
</protein>
<proteinExistence type="predicted"/>
<feature type="region of interest" description="Disordered" evidence="1">
    <location>
        <begin position="1"/>
        <end position="34"/>
    </location>
</feature>
<dbReference type="OrthoDB" id="2157530at2759"/>
<keyword evidence="4" id="KW-1185">Reference proteome</keyword>
<dbReference type="InterPro" id="IPR010730">
    <property type="entry name" value="HET"/>
</dbReference>
<dbReference type="Proteomes" id="UP000711996">
    <property type="component" value="Unassembled WGS sequence"/>
</dbReference>
<accession>A0A9P5F1T2</accession>
<dbReference type="AlphaFoldDB" id="A0A9P5F1T2"/>
<reference evidence="3" key="1">
    <citation type="submission" date="2019-06" db="EMBL/GenBank/DDBJ databases">
        <authorList>
            <person name="Gan P."/>
            <person name="Shirasu K."/>
        </authorList>
    </citation>
    <scope>NUCLEOTIDE SEQUENCE [LARGE SCALE GENOMIC DNA]</scope>
    <source>
        <strain evidence="3">CAD2</strain>
    </source>
</reference>
<evidence type="ECO:0000313" key="4">
    <source>
        <dbReference type="Proteomes" id="UP000711996"/>
    </source>
</evidence>
<comment type="caution">
    <text evidence="3">The sequence shown here is derived from an EMBL/GenBank/DDBJ whole genome shotgun (WGS) entry which is preliminary data.</text>
</comment>
<dbReference type="Pfam" id="PF06985">
    <property type="entry name" value="HET"/>
    <property type="match status" value="1"/>
</dbReference>
<evidence type="ECO:0000259" key="2">
    <source>
        <dbReference type="Pfam" id="PF06985"/>
    </source>
</evidence>
<gene>
    <name evidence="3" type="ORF">CGCSCA2_v002135</name>
</gene>
<feature type="domain" description="Heterokaryon incompatibility" evidence="2">
    <location>
        <begin position="98"/>
        <end position="187"/>
    </location>
</feature>
<name>A0A9P5F1T2_COLSI</name>